<organism evidence="2 3">
    <name type="scientific">Limnoglobus roseus</name>
    <dbReference type="NCBI Taxonomy" id="2598579"/>
    <lineage>
        <taxon>Bacteria</taxon>
        <taxon>Pseudomonadati</taxon>
        <taxon>Planctomycetota</taxon>
        <taxon>Planctomycetia</taxon>
        <taxon>Gemmatales</taxon>
        <taxon>Gemmataceae</taxon>
        <taxon>Limnoglobus</taxon>
    </lineage>
</organism>
<evidence type="ECO:0000313" key="3">
    <source>
        <dbReference type="Proteomes" id="UP000324974"/>
    </source>
</evidence>
<keyword evidence="1" id="KW-0812">Transmembrane</keyword>
<keyword evidence="3" id="KW-1185">Reference proteome</keyword>
<accession>A0A5C1A5K2</accession>
<reference evidence="3" key="1">
    <citation type="submission" date="2019-08" db="EMBL/GenBank/DDBJ databases">
        <title>Limnoglobus roseus gen. nov., sp. nov., a novel freshwater planctomycete with a giant genome from the family Gemmataceae.</title>
        <authorList>
            <person name="Kulichevskaya I.S."/>
            <person name="Naumoff D.G."/>
            <person name="Miroshnikov K."/>
            <person name="Ivanova A."/>
            <person name="Philippov D.A."/>
            <person name="Hakobyan A."/>
            <person name="Rijpstra I.C."/>
            <person name="Sinninghe Damste J.S."/>
            <person name="Liesack W."/>
            <person name="Dedysh S.N."/>
        </authorList>
    </citation>
    <scope>NUCLEOTIDE SEQUENCE [LARGE SCALE GENOMIC DNA]</scope>
    <source>
        <strain evidence="3">PX52</strain>
    </source>
</reference>
<feature type="transmembrane region" description="Helical" evidence="1">
    <location>
        <begin position="148"/>
        <end position="169"/>
    </location>
</feature>
<evidence type="ECO:0000256" key="1">
    <source>
        <dbReference type="SAM" id="Phobius"/>
    </source>
</evidence>
<dbReference type="EMBL" id="CP042425">
    <property type="protein sequence ID" value="QEL13597.1"/>
    <property type="molecule type" value="Genomic_DNA"/>
</dbReference>
<evidence type="ECO:0000313" key="2">
    <source>
        <dbReference type="EMBL" id="QEL13597.1"/>
    </source>
</evidence>
<keyword evidence="1" id="KW-1133">Transmembrane helix</keyword>
<dbReference type="KEGG" id="lrs:PX52LOC_00455"/>
<feature type="transmembrane region" description="Helical" evidence="1">
    <location>
        <begin position="123"/>
        <end position="142"/>
    </location>
</feature>
<dbReference type="RefSeq" id="WP_149108555.1">
    <property type="nucleotide sequence ID" value="NZ_CP042425.1"/>
</dbReference>
<sequence length="299" mass="33486">MSTPIPPSEPVPVAVEPAVPVIPVTPSGPREIKLISHSPLFYWWPVWVFGFLMAGLTAIENNRFAVVPDDTRITPLGNPADGNYMLHTKATRLPTPLDDAIATSKREAVESERAFPTHVSQRAWMGSLYVIILVMTISITNVPLRGLWSFLAIMAVIVVSLLITVFNGWDDLYERMRGLKVYINMAGYLTISTIVFIMWAMATFVIDRRAYILFTPGQIKVCEHIGASVRTYDATGVTFEKQRDDLFRHYILGFGSGDLIVRTAGAEKHEIRMQNVLGIGWKLEPVEELLREKKTSVVV</sequence>
<feature type="transmembrane region" description="Helical" evidence="1">
    <location>
        <begin position="181"/>
        <end position="206"/>
    </location>
</feature>
<dbReference type="AlphaFoldDB" id="A0A5C1A5K2"/>
<dbReference type="Proteomes" id="UP000324974">
    <property type="component" value="Chromosome"/>
</dbReference>
<feature type="transmembrane region" description="Helical" evidence="1">
    <location>
        <begin position="41"/>
        <end position="59"/>
    </location>
</feature>
<keyword evidence="1" id="KW-0472">Membrane</keyword>
<name>A0A5C1A5K2_9BACT</name>
<gene>
    <name evidence="2" type="ORF">PX52LOC_00455</name>
</gene>
<protein>
    <submittedName>
        <fullName evidence="2">Uncharacterized protein</fullName>
    </submittedName>
</protein>
<dbReference type="OrthoDB" id="268559at2"/>
<proteinExistence type="predicted"/>